<accession>A0A5K0UYG4</accession>
<dbReference type="EMBL" id="LR721774">
    <property type="protein sequence ID" value="VVV33856.1"/>
    <property type="molecule type" value="Genomic_DNA"/>
</dbReference>
<evidence type="ECO:0000313" key="1">
    <source>
        <dbReference type="EMBL" id="VVV33856.1"/>
    </source>
</evidence>
<dbReference type="Gramene" id="NC1G0157700.1">
    <property type="protein sequence ID" value="NC1G0157700.1:cds"/>
    <property type="gene ID" value="NC1G0157700"/>
</dbReference>
<name>A0A5K0UYG4_9MAGN</name>
<reference evidence="1" key="1">
    <citation type="submission" date="2019-09" db="EMBL/GenBank/DDBJ databases">
        <authorList>
            <person name="Zhang L."/>
        </authorList>
    </citation>
    <scope>NUCLEOTIDE SEQUENCE</scope>
</reference>
<sequence length="80" mass="8536">MPIPKNISHLPATISAGDERDLLDEGLTTLSEYQKDAHTSVYTIRQGKLLNPEQKANPETYADCISIGACAGCPTVGMSS</sequence>
<dbReference type="AlphaFoldDB" id="A0A5K0UYG4"/>
<proteinExistence type="predicted"/>
<protein>
    <submittedName>
        <fullName evidence="1">Uncharacterized protein</fullName>
    </submittedName>
</protein>
<organism evidence="1">
    <name type="scientific">Nymphaea colorata</name>
    <name type="common">pocket water lily</name>
    <dbReference type="NCBI Taxonomy" id="210225"/>
    <lineage>
        <taxon>Eukaryota</taxon>
        <taxon>Viridiplantae</taxon>
        <taxon>Streptophyta</taxon>
        <taxon>Embryophyta</taxon>
        <taxon>Tracheophyta</taxon>
        <taxon>Spermatophyta</taxon>
        <taxon>Magnoliopsida</taxon>
        <taxon>Nymphaeales</taxon>
        <taxon>Nymphaeaceae</taxon>
        <taxon>Nymphaea</taxon>
    </lineage>
</organism>
<gene>
    <name evidence="1" type="ORF">NYM_LOCUS2567</name>
</gene>